<feature type="transmembrane region" description="Helical" evidence="1">
    <location>
        <begin position="432"/>
        <end position="452"/>
    </location>
</feature>
<feature type="transmembrane region" description="Helical" evidence="1">
    <location>
        <begin position="157"/>
        <end position="176"/>
    </location>
</feature>
<keyword evidence="1" id="KW-0472">Membrane</keyword>
<dbReference type="Proteomes" id="UP000271272">
    <property type="component" value="Unassembled WGS sequence"/>
</dbReference>
<sequence>MNATSTRITLVYRDRRLDVAAPSGLAVAELLAHRDLGESSGREVLTTIDGELVDGDAVVGKEVAEGALLMVAPQDVRVRAALEAGPRRQPALRSSAGEAATILLALLLLTLGGLRPLLGLPQALPLPVRVGGAVLVLLLLGAAALKPLRAASAARESLLSLSRPLLGGAFAVLLIPEHGPDLETWVALAAAWGCGGAALLLWVLRKGVGEVSAAWAWVLFAALLTIVVIFTLPWSAVLPVVMGVAGVGGLLVSRLSVRVPDHQLLDLTRLGSLGKSIRYPDPIAMEDISSDDVNRSVRDVEVASLAWEIVFGAAILLASHAVVDVGVSGASASWGGNAGAWAARVEFVCVVALLVLRPRTAHSRLLRTIPRAFALAVVVWAVTKVWGTAGVELGVPRDAVVIVMFVIGSGLVARGVILPASPSALWGRIGDIAQVLATLLTLPAAVVAAGLIDTMRQW</sequence>
<keyword evidence="1" id="KW-0812">Transmembrane</keyword>
<proteinExistence type="predicted"/>
<name>A0A3P1ULL4_9ACTO</name>
<feature type="transmembrane region" description="Helical" evidence="1">
    <location>
        <begin position="96"/>
        <end position="114"/>
    </location>
</feature>
<evidence type="ECO:0000256" key="1">
    <source>
        <dbReference type="SAM" id="Phobius"/>
    </source>
</evidence>
<feature type="transmembrane region" description="Helical" evidence="1">
    <location>
        <begin position="338"/>
        <end position="356"/>
    </location>
</feature>
<protein>
    <recommendedName>
        <fullName evidence="4">Type VII secretion integral membrane protein EccD</fullName>
    </recommendedName>
</protein>
<feature type="transmembrane region" description="Helical" evidence="1">
    <location>
        <begin position="126"/>
        <end position="145"/>
    </location>
</feature>
<keyword evidence="1" id="KW-1133">Transmembrane helix</keyword>
<evidence type="ECO:0008006" key="4">
    <source>
        <dbReference type="Google" id="ProtNLM"/>
    </source>
</evidence>
<organism evidence="2 3">
    <name type="scientific">Actinomyces bowdenii</name>
    <dbReference type="NCBI Taxonomy" id="131109"/>
    <lineage>
        <taxon>Bacteria</taxon>
        <taxon>Bacillati</taxon>
        <taxon>Actinomycetota</taxon>
        <taxon>Actinomycetes</taxon>
        <taxon>Actinomycetales</taxon>
        <taxon>Actinomycetaceae</taxon>
        <taxon>Actinomyces</taxon>
    </lineage>
</organism>
<evidence type="ECO:0000313" key="3">
    <source>
        <dbReference type="Proteomes" id="UP000271272"/>
    </source>
</evidence>
<comment type="caution">
    <text evidence="2">The sequence shown here is derived from an EMBL/GenBank/DDBJ whole genome shotgun (WGS) entry which is preliminary data.</text>
</comment>
<accession>A0A3P1ULL4</accession>
<keyword evidence="3" id="KW-1185">Reference proteome</keyword>
<dbReference type="AlphaFoldDB" id="A0A3P1ULL4"/>
<feature type="transmembrane region" description="Helical" evidence="1">
    <location>
        <begin position="211"/>
        <end position="230"/>
    </location>
</feature>
<evidence type="ECO:0000313" key="2">
    <source>
        <dbReference type="EMBL" id="RRD22682.1"/>
    </source>
</evidence>
<feature type="transmembrane region" description="Helical" evidence="1">
    <location>
        <begin position="305"/>
        <end position="323"/>
    </location>
</feature>
<dbReference type="RefSeq" id="WP_124934817.1">
    <property type="nucleotide sequence ID" value="NZ_RQZC01000036.1"/>
</dbReference>
<dbReference type="OrthoDB" id="3250792at2"/>
<feature type="transmembrane region" description="Helical" evidence="1">
    <location>
        <begin position="182"/>
        <end position="204"/>
    </location>
</feature>
<feature type="transmembrane region" description="Helical" evidence="1">
    <location>
        <begin position="399"/>
        <end position="420"/>
    </location>
</feature>
<feature type="transmembrane region" description="Helical" evidence="1">
    <location>
        <begin position="368"/>
        <end position="387"/>
    </location>
</feature>
<dbReference type="EMBL" id="RQZC01000036">
    <property type="protein sequence ID" value="RRD22682.1"/>
    <property type="molecule type" value="Genomic_DNA"/>
</dbReference>
<feature type="transmembrane region" description="Helical" evidence="1">
    <location>
        <begin position="236"/>
        <end position="257"/>
    </location>
</feature>
<gene>
    <name evidence="2" type="ORF">EII10_12520</name>
</gene>
<reference evidence="2 3" key="1">
    <citation type="submission" date="2018-11" db="EMBL/GenBank/DDBJ databases">
        <title>Genomes From Bacteria Associated with the Canine Oral Cavity: a Test Case for Automated Genome-Based Taxonomic Assignment.</title>
        <authorList>
            <person name="Coil D.A."/>
            <person name="Jospin G."/>
            <person name="Darling A.E."/>
            <person name="Wallis C."/>
            <person name="Davis I.J."/>
            <person name="Harris S."/>
            <person name="Eisen J.A."/>
            <person name="Holcombe L.J."/>
            <person name="O'Flynn C."/>
        </authorList>
    </citation>
    <scope>NUCLEOTIDE SEQUENCE [LARGE SCALE GENOMIC DNA]</scope>
    <source>
        <strain evidence="2 3">OH5050</strain>
    </source>
</reference>